<feature type="compositionally biased region" description="Low complexity" evidence="1">
    <location>
        <begin position="93"/>
        <end position="102"/>
    </location>
</feature>
<dbReference type="RefSeq" id="WP_146586917.1">
    <property type="nucleotide sequence ID" value="NZ_SJPO01000005.1"/>
</dbReference>
<accession>A0A5C5YPK1</accession>
<keyword evidence="2" id="KW-1133">Transmembrane helix</keyword>
<gene>
    <name evidence="3" type="ORF">Pla123a_22670</name>
</gene>
<keyword evidence="2" id="KW-0472">Membrane</keyword>
<reference evidence="3 4" key="1">
    <citation type="submission" date="2019-02" db="EMBL/GenBank/DDBJ databases">
        <title>Deep-cultivation of Planctomycetes and their phenomic and genomic characterization uncovers novel biology.</title>
        <authorList>
            <person name="Wiegand S."/>
            <person name="Jogler M."/>
            <person name="Boedeker C."/>
            <person name="Pinto D."/>
            <person name="Vollmers J."/>
            <person name="Rivas-Marin E."/>
            <person name="Kohn T."/>
            <person name="Peeters S.H."/>
            <person name="Heuer A."/>
            <person name="Rast P."/>
            <person name="Oberbeckmann S."/>
            <person name="Bunk B."/>
            <person name="Jeske O."/>
            <person name="Meyerdierks A."/>
            <person name="Storesund J.E."/>
            <person name="Kallscheuer N."/>
            <person name="Luecker S."/>
            <person name="Lage O.M."/>
            <person name="Pohl T."/>
            <person name="Merkel B.J."/>
            <person name="Hornburger P."/>
            <person name="Mueller R.-W."/>
            <person name="Bruemmer F."/>
            <person name="Labrenz M."/>
            <person name="Spormann A.M."/>
            <person name="Op Den Camp H."/>
            <person name="Overmann J."/>
            <person name="Amann R."/>
            <person name="Jetten M.S.M."/>
            <person name="Mascher T."/>
            <person name="Medema M.H."/>
            <person name="Devos D.P."/>
            <person name="Kaster A.-K."/>
            <person name="Ovreas L."/>
            <person name="Rohde M."/>
            <person name="Galperin M.Y."/>
            <person name="Jogler C."/>
        </authorList>
    </citation>
    <scope>NUCLEOTIDE SEQUENCE [LARGE SCALE GENOMIC DNA]</scope>
    <source>
        <strain evidence="3 4">Pla123a</strain>
    </source>
</reference>
<feature type="transmembrane region" description="Helical" evidence="2">
    <location>
        <begin position="20"/>
        <end position="44"/>
    </location>
</feature>
<evidence type="ECO:0000313" key="3">
    <source>
        <dbReference type="EMBL" id="TWT76844.1"/>
    </source>
</evidence>
<dbReference type="OrthoDB" id="9950992at2"/>
<proteinExistence type="predicted"/>
<name>A0A5C5YPK1_9BACT</name>
<evidence type="ECO:0000256" key="1">
    <source>
        <dbReference type="SAM" id="MobiDB-lite"/>
    </source>
</evidence>
<keyword evidence="4" id="KW-1185">Reference proteome</keyword>
<feature type="compositionally biased region" description="Basic and acidic residues" evidence="1">
    <location>
        <begin position="48"/>
        <end position="57"/>
    </location>
</feature>
<dbReference type="AlphaFoldDB" id="A0A5C5YPK1"/>
<comment type="caution">
    <text evidence="3">The sequence shown here is derived from an EMBL/GenBank/DDBJ whole genome shotgun (WGS) entry which is preliminary data.</text>
</comment>
<evidence type="ECO:0000313" key="4">
    <source>
        <dbReference type="Proteomes" id="UP000318478"/>
    </source>
</evidence>
<keyword evidence="2" id="KW-0812">Transmembrane</keyword>
<protein>
    <submittedName>
        <fullName evidence="3">Uncharacterized protein</fullName>
    </submittedName>
</protein>
<sequence>MNDSPNASPHHERTTITARTVGWALSAATIGSLLLGLMVVEYFGKVSDRPPIEREPEPLVSQKPTLPPPPTKLRSMSRRGSSEAPQEGFEWIAPAEAAPASPDDYGARLGDAATAPGLH</sequence>
<organism evidence="3 4">
    <name type="scientific">Posidoniimonas polymericola</name>
    <dbReference type="NCBI Taxonomy" id="2528002"/>
    <lineage>
        <taxon>Bacteria</taxon>
        <taxon>Pseudomonadati</taxon>
        <taxon>Planctomycetota</taxon>
        <taxon>Planctomycetia</taxon>
        <taxon>Pirellulales</taxon>
        <taxon>Lacipirellulaceae</taxon>
        <taxon>Posidoniimonas</taxon>
    </lineage>
</organism>
<evidence type="ECO:0000256" key="2">
    <source>
        <dbReference type="SAM" id="Phobius"/>
    </source>
</evidence>
<feature type="region of interest" description="Disordered" evidence="1">
    <location>
        <begin position="48"/>
        <end position="119"/>
    </location>
</feature>
<dbReference type="EMBL" id="SJPO01000005">
    <property type="protein sequence ID" value="TWT76844.1"/>
    <property type="molecule type" value="Genomic_DNA"/>
</dbReference>
<dbReference type="Proteomes" id="UP000318478">
    <property type="component" value="Unassembled WGS sequence"/>
</dbReference>